<dbReference type="PANTHER" id="PTHR30327:SF1">
    <property type="entry name" value="UPF0301 PROTEIN YQGE"/>
    <property type="match status" value="1"/>
</dbReference>
<dbReference type="PANTHER" id="PTHR30327">
    <property type="entry name" value="UNCHARACTERIZED PROTEIN YQGE"/>
    <property type="match status" value="1"/>
</dbReference>
<accession>A0ABT7QM48</accession>
<reference evidence="3" key="1">
    <citation type="submission" date="2022-08" db="EMBL/GenBank/DDBJ databases">
        <authorList>
            <person name="Dzunkova M."/>
            <person name="La Clair J."/>
            <person name="Tyml T."/>
            <person name="Doud D."/>
            <person name="Schulz F."/>
            <person name="Piquer S."/>
            <person name="Porcel Sanchis D."/>
            <person name="Osborn A."/>
            <person name="Robinson D."/>
            <person name="Louie K.B."/>
            <person name="Bowen B.P."/>
            <person name="Bowers R."/>
            <person name="Lee J."/>
            <person name="Arnau Llombart V."/>
            <person name="Diaz Villanueva W."/>
            <person name="Gosliner T."/>
            <person name="Northen T."/>
            <person name="Cheng J.-F."/>
            <person name="Burkart M.D."/>
            <person name="Woyke T."/>
        </authorList>
    </citation>
    <scope>NUCLEOTIDE SEQUENCE</scope>
    <source>
        <strain evidence="3">Df01</strain>
    </source>
</reference>
<evidence type="ECO:0000313" key="4">
    <source>
        <dbReference type="Proteomes" id="UP001168167"/>
    </source>
</evidence>
<dbReference type="EMBL" id="JANQAO010000002">
    <property type="protein sequence ID" value="MDM5147588.1"/>
    <property type="molecule type" value="Genomic_DNA"/>
</dbReference>
<sequence length="187" mass="20427">MKPAKEFLNMTNHFLIATSNLDRSVFEQSVIYVCRHDDDGAFGLVVNKPSDTSVTELLSSLEIGGVGGKTPVLKGGPVKPEQVFILHSPPEEYDVTIKVDDKIGVTMSKDILAAISENRAPQKMLFAFGYAGWSKGQLESEISDNAWLAVEASPDIIFDMPPPQRLHEAARRLGFDITSYSSDIGNA</sequence>
<protein>
    <recommendedName>
        <fullName evidence="2">UPF0301 protein NQX30_04285</fullName>
    </recommendedName>
</protein>
<dbReference type="Gene3D" id="3.40.1740.10">
    <property type="entry name" value="VC0467-like"/>
    <property type="match status" value="1"/>
</dbReference>
<dbReference type="NCBIfam" id="NF001266">
    <property type="entry name" value="PRK00228.1-1"/>
    <property type="match status" value="1"/>
</dbReference>
<dbReference type="HAMAP" id="MF_00758">
    <property type="entry name" value="UPF0301"/>
    <property type="match status" value="1"/>
</dbReference>
<proteinExistence type="inferred from homology"/>
<gene>
    <name evidence="3" type="ORF">NQX30_04285</name>
</gene>
<dbReference type="Proteomes" id="UP001168167">
    <property type="component" value="Unassembled WGS sequence"/>
</dbReference>
<comment type="similarity">
    <text evidence="1 2">Belongs to the UPF0301 (AlgH) family.</text>
</comment>
<evidence type="ECO:0000256" key="1">
    <source>
        <dbReference type="ARBA" id="ARBA00009600"/>
    </source>
</evidence>
<name>A0ABT7QM48_9GAMM</name>
<organism evidence="3 4">
    <name type="scientific">Candidatus Doriopsillibacter californiensis</name>
    <dbReference type="NCBI Taxonomy" id="2970740"/>
    <lineage>
        <taxon>Bacteria</taxon>
        <taxon>Pseudomonadati</taxon>
        <taxon>Pseudomonadota</taxon>
        <taxon>Gammaproteobacteria</taxon>
        <taxon>Candidatus Tethybacterales</taxon>
        <taxon>Candidatus Persebacteraceae</taxon>
        <taxon>Candidatus Doriopsillibacter</taxon>
    </lineage>
</organism>
<dbReference type="InterPro" id="IPR003774">
    <property type="entry name" value="AlgH-like"/>
</dbReference>
<reference evidence="3" key="2">
    <citation type="journal article" date="2023" name="Microbiome">
        <title>Synthase-selected sorting approach identifies a beta-lactone synthase in a nudibranch symbiotic bacterium.</title>
        <authorList>
            <person name="Dzunkova M."/>
            <person name="La Clair J.J."/>
            <person name="Tyml T."/>
            <person name="Doud D."/>
            <person name="Schulz F."/>
            <person name="Piquer-Esteban S."/>
            <person name="Porcel Sanchis D."/>
            <person name="Osborn A."/>
            <person name="Robinson D."/>
            <person name="Louie K.B."/>
            <person name="Bowen B.P."/>
            <person name="Bowers R.M."/>
            <person name="Lee J."/>
            <person name="Arnau V."/>
            <person name="Diaz-Villanueva W."/>
            <person name="Stepanauskas R."/>
            <person name="Gosliner T."/>
            <person name="Date S.V."/>
            <person name="Northen T.R."/>
            <person name="Cheng J.F."/>
            <person name="Burkart M.D."/>
            <person name="Woyke T."/>
        </authorList>
    </citation>
    <scope>NUCLEOTIDE SEQUENCE</scope>
    <source>
        <strain evidence="3">Df01</strain>
    </source>
</reference>
<comment type="caution">
    <text evidence="3">The sequence shown here is derived from an EMBL/GenBank/DDBJ whole genome shotgun (WGS) entry which is preliminary data.</text>
</comment>
<keyword evidence="4" id="KW-1185">Reference proteome</keyword>
<evidence type="ECO:0000313" key="3">
    <source>
        <dbReference type="EMBL" id="MDM5147588.1"/>
    </source>
</evidence>
<evidence type="ECO:0000256" key="2">
    <source>
        <dbReference type="HAMAP-Rule" id="MF_00758"/>
    </source>
</evidence>
<dbReference type="Pfam" id="PF02622">
    <property type="entry name" value="DUF179"/>
    <property type="match status" value="1"/>
</dbReference>
<dbReference type="SUPFAM" id="SSF143456">
    <property type="entry name" value="VC0467-like"/>
    <property type="match status" value="1"/>
</dbReference>